<dbReference type="PANTHER" id="PTHR34512">
    <property type="entry name" value="CELL SURFACE PROTEIN"/>
    <property type="match status" value="1"/>
</dbReference>
<dbReference type="GO" id="GO:0000272">
    <property type="term" value="P:polysaccharide catabolic process"/>
    <property type="evidence" value="ECO:0007669"/>
    <property type="project" value="InterPro"/>
</dbReference>
<dbReference type="GO" id="GO:0004553">
    <property type="term" value="F:hydrolase activity, hydrolyzing O-glycosyl compounds"/>
    <property type="evidence" value="ECO:0007669"/>
    <property type="project" value="InterPro"/>
</dbReference>
<evidence type="ECO:0000313" key="3">
    <source>
        <dbReference type="EMBL" id="EGC04514.1"/>
    </source>
</evidence>
<proteinExistence type="predicted"/>
<evidence type="ECO:0000256" key="1">
    <source>
        <dbReference type="SAM" id="SignalP"/>
    </source>
</evidence>
<reference evidence="3 4" key="1">
    <citation type="submission" date="2011-02" db="EMBL/GenBank/DDBJ databases">
        <authorList>
            <person name="Nelson K.E."/>
            <person name="Sutton G."/>
            <person name="Torralba M."/>
            <person name="Durkin S."/>
            <person name="Harkins D."/>
            <person name="Montgomery R."/>
            <person name="Ziemer C."/>
            <person name="Klaassens E."/>
            <person name="Ocuiv P."/>
            <person name="Morrison M."/>
        </authorList>
    </citation>
    <scope>NUCLEOTIDE SEQUENCE [LARGE SCALE GENOMIC DNA]</scope>
    <source>
        <strain evidence="3 4">8</strain>
    </source>
</reference>
<evidence type="ECO:0000313" key="4">
    <source>
        <dbReference type="Proteomes" id="UP000004259"/>
    </source>
</evidence>
<gene>
    <name evidence="3" type="ORF">CUS_7311</name>
</gene>
<dbReference type="PROSITE" id="PS51766">
    <property type="entry name" value="DOCKERIN"/>
    <property type="match status" value="1"/>
</dbReference>
<comment type="caution">
    <text evidence="3">The sequence shown here is derived from an EMBL/GenBank/DDBJ whole genome shotgun (WGS) entry which is preliminary data.</text>
</comment>
<dbReference type="InterPro" id="IPR018391">
    <property type="entry name" value="PQQ_b-propeller_rpt"/>
</dbReference>
<dbReference type="eggNOG" id="COG1520">
    <property type="taxonomic scope" value="Bacteria"/>
</dbReference>
<dbReference type="SMART" id="SM00564">
    <property type="entry name" value="PQQ"/>
    <property type="match status" value="2"/>
</dbReference>
<dbReference type="PROSITE" id="PS00018">
    <property type="entry name" value="EF_HAND_1"/>
    <property type="match status" value="2"/>
</dbReference>
<dbReference type="InterPro" id="IPR036439">
    <property type="entry name" value="Dockerin_dom_sf"/>
</dbReference>
<protein>
    <submittedName>
        <fullName evidence="3">Dockerin type I repeat protein</fullName>
    </submittedName>
</protein>
<dbReference type="InterPro" id="IPR002372">
    <property type="entry name" value="PQQ_rpt_dom"/>
</dbReference>
<keyword evidence="1" id="KW-0732">Signal</keyword>
<feature type="domain" description="Dockerin" evidence="2">
    <location>
        <begin position="562"/>
        <end position="629"/>
    </location>
</feature>
<dbReference type="CDD" id="cd14256">
    <property type="entry name" value="Dockerin_I"/>
    <property type="match status" value="1"/>
</dbReference>
<dbReference type="InterPro" id="IPR015943">
    <property type="entry name" value="WD40/YVTN_repeat-like_dom_sf"/>
</dbReference>
<dbReference type="InterPro" id="IPR011047">
    <property type="entry name" value="Quinoprotein_ADH-like_sf"/>
</dbReference>
<dbReference type="Gene3D" id="2.130.10.10">
    <property type="entry name" value="YVTN repeat-like/Quinoprotein amine dehydrogenase"/>
    <property type="match status" value="1"/>
</dbReference>
<sequence length="631" mass="68393">MRKRPAKFLSAFCAAVLAVNAAAVSAMAENTVTDAETAPYTYDCPIFTDADDSVLYWATQVGWDKDWWSDAPSGITAADNGYLYVCSAYSIYKLDKYTGKIAGSGKMAGQASYATKGPAYADGKVFMALDNGTVQAFDADTLESLWIYKNKLGGSPTCDIVVNDGKIYTGFWNGEDVDADYVCLDTSDPDADTTNEQIEADWEFTNCGGYYWTTAAFTDDYIFIGRENGVAGTEADEPLGLIKIDKKTLEASLLTGGIKNDVRSKIVTYGNKLIFTDRSGTLYSVDANTGVTSSYKLAEQLGLEGFTCTSTPIIENGRVYITLNGTGWGDYNGSMIAVFDYVGGEFPFELAYTVETKYACQADGIFAGVDADGYNTIYYVENGYPGTIRVLKDKKGMTAPVNTVTETDGDGKEHICPDFVFKPQGAHSQYCAVDPVFDPQTGLIFVRYDSFNILAVGPATKDIEFTADDITIHRGGKETLVYMADQTPTDCDYTLSVWNTTGIYDYDPTEYTTFSVDKFTTDDEILTVSFGFGLYTGTGSAPECTTDVEVLVAETEDQYKRALAQRGDVNGDGVVNVTDVSLIAAHVKSVRKIDKYSMNAADTNADGAVNVSDISLAAAQVKSVKKIDKAR</sequence>
<feature type="signal peptide" evidence="1">
    <location>
        <begin position="1"/>
        <end position="28"/>
    </location>
</feature>
<name>E9S7T6_RUMAL</name>
<evidence type="ECO:0000259" key="2">
    <source>
        <dbReference type="PROSITE" id="PS51766"/>
    </source>
</evidence>
<dbReference type="AlphaFoldDB" id="E9S7T6"/>
<dbReference type="PANTHER" id="PTHR34512:SF30">
    <property type="entry name" value="OUTER MEMBRANE PROTEIN ASSEMBLY FACTOR BAMB"/>
    <property type="match status" value="1"/>
</dbReference>
<dbReference type="InterPro" id="IPR016134">
    <property type="entry name" value="Dockerin_dom"/>
</dbReference>
<dbReference type="RefSeq" id="WP_002846954.1">
    <property type="nucleotide sequence ID" value="NZ_ADKM02000018.1"/>
</dbReference>
<dbReference type="Pfam" id="PF00404">
    <property type="entry name" value="Dockerin_1"/>
    <property type="match status" value="1"/>
</dbReference>
<dbReference type="Pfam" id="PF13360">
    <property type="entry name" value="PQQ_2"/>
    <property type="match status" value="1"/>
</dbReference>
<dbReference type="OrthoDB" id="1885452at2"/>
<dbReference type="EMBL" id="ADKM02000018">
    <property type="protein sequence ID" value="EGC04514.1"/>
    <property type="molecule type" value="Genomic_DNA"/>
</dbReference>
<feature type="chain" id="PRO_5003246961" evidence="1">
    <location>
        <begin position="29"/>
        <end position="631"/>
    </location>
</feature>
<dbReference type="SUPFAM" id="SSF63446">
    <property type="entry name" value="Type I dockerin domain"/>
    <property type="match status" value="1"/>
</dbReference>
<dbReference type="InterPro" id="IPR002105">
    <property type="entry name" value="Dockerin_1_rpt"/>
</dbReference>
<accession>E9S7T6</accession>
<dbReference type="STRING" id="246199.CUS_7311"/>
<dbReference type="InterPro" id="IPR018247">
    <property type="entry name" value="EF_Hand_1_Ca_BS"/>
</dbReference>
<dbReference type="SUPFAM" id="SSF50998">
    <property type="entry name" value="Quinoprotein alcohol dehydrogenase-like"/>
    <property type="match status" value="2"/>
</dbReference>
<organism evidence="3 4">
    <name type="scientific">Ruminococcus albus 8</name>
    <dbReference type="NCBI Taxonomy" id="246199"/>
    <lineage>
        <taxon>Bacteria</taxon>
        <taxon>Bacillati</taxon>
        <taxon>Bacillota</taxon>
        <taxon>Clostridia</taxon>
        <taxon>Eubacteriales</taxon>
        <taxon>Oscillospiraceae</taxon>
        <taxon>Ruminococcus</taxon>
    </lineage>
</organism>
<dbReference type="Proteomes" id="UP000004259">
    <property type="component" value="Unassembled WGS sequence"/>
</dbReference>
<keyword evidence="4" id="KW-1185">Reference proteome</keyword>
<dbReference type="Gene3D" id="2.40.128.630">
    <property type="match status" value="1"/>
</dbReference>
<dbReference type="Gene3D" id="1.10.1330.10">
    <property type="entry name" value="Dockerin domain"/>
    <property type="match status" value="1"/>
</dbReference>